<protein>
    <submittedName>
        <fullName evidence="1">Uncharacterized protein</fullName>
    </submittedName>
</protein>
<dbReference type="Proteomes" id="UP000814140">
    <property type="component" value="Unassembled WGS sequence"/>
</dbReference>
<keyword evidence="2" id="KW-1185">Reference proteome</keyword>
<evidence type="ECO:0000313" key="2">
    <source>
        <dbReference type="Proteomes" id="UP000814140"/>
    </source>
</evidence>
<proteinExistence type="predicted"/>
<gene>
    <name evidence="1" type="ORF">BV25DRAFT_1864971</name>
</gene>
<name>A0ACB8SK90_9AGAM</name>
<reference evidence="1" key="2">
    <citation type="journal article" date="2022" name="New Phytol.">
        <title>Evolutionary transition to the ectomycorrhizal habit in the genomes of a hyperdiverse lineage of mushroom-forming fungi.</title>
        <authorList>
            <person name="Looney B."/>
            <person name="Miyauchi S."/>
            <person name="Morin E."/>
            <person name="Drula E."/>
            <person name="Courty P.E."/>
            <person name="Kohler A."/>
            <person name="Kuo A."/>
            <person name="LaButti K."/>
            <person name="Pangilinan J."/>
            <person name="Lipzen A."/>
            <person name="Riley R."/>
            <person name="Andreopoulos W."/>
            <person name="He G."/>
            <person name="Johnson J."/>
            <person name="Nolan M."/>
            <person name="Tritt A."/>
            <person name="Barry K.W."/>
            <person name="Grigoriev I.V."/>
            <person name="Nagy L.G."/>
            <person name="Hibbett D."/>
            <person name="Henrissat B."/>
            <person name="Matheny P.B."/>
            <person name="Labbe J."/>
            <person name="Martin F.M."/>
        </authorList>
    </citation>
    <scope>NUCLEOTIDE SEQUENCE</scope>
    <source>
        <strain evidence="1">HHB10654</strain>
    </source>
</reference>
<sequence length="490" mass="55189">MDSPSPLSASSLPAQSEHPSTPSSTLSSLRSSQEPFRAPVHNLPVELLSRIFLLGYSDGLDPHNPFKRAALEAAPTFELLVSHVCHHWRRVALRTPRLWTHLRVRQASHVDRARAFAERSRTAHIDVYLEAAAAADHVSGRTLGLDDFAEVFAVLTPHSARWRSLVVRVNDLAGQDAAYKCLAGVGRVPHLRTLQLWHLQDWGSAQSLAAGTARPPRPLFVEHPPRLAHLSLVGVHLPWEQASWVRGLTHLELALHPEAVRPSAEQWERIFRRCPDLARLALHYSGPRVEPVSRPFRTIWLPQLTHLSLSDTDLDMLCQILRQLVMPNVRTLELELPDQDYTPALELISGKVFPHLDRLRVTALDCTADAWEAFLAAATTLSYLEVDFRRVPIALFAALVTRIPRPPDLAPDTPFSDVRLPNLQVLKVAGLRSCSMCQFMNFRRDAGHSVPQCFVHRTVRDREMDALCVQYFVYSDDDDEDADELELLDE</sequence>
<accession>A0ACB8SK90</accession>
<reference evidence="1" key="1">
    <citation type="submission" date="2021-03" db="EMBL/GenBank/DDBJ databases">
        <authorList>
            <consortium name="DOE Joint Genome Institute"/>
            <person name="Ahrendt S."/>
            <person name="Looney B.P."/>
            <person name="Miyauchi S."/>
            <person name="Morin E."/>
            <person name="Drula E."/>
            <person name="Courty P.E."/>
            <person name="Chicoki N."/>
            <person name="Fauchery L."/>
            <person name="Kohler A."/>
            <person name="Kuo A."/>
            <person name="Labutti K."/>
            <person name="Pangilinan J."/>
            <person name="Lipzen A."/>
            <person name="Riley R."/>
            <person name="Andreopoulos W."/>
            <person name="He G."/>
            <person name="Johnson J."/>
            <person name="Barry K.W."/>
            <person name="Grigoriev I.V."/>
            <person name="Nagy L."/>
            <person name="Hibbett D."/>
            <person name="Henrissat B."/>
            <person name="Matheny P.B."/>
            <person name="Labbe J."/>
            <person name="Martin F."/>
        </authorList>
    </citation>
    <scope>NUCLEOTIDE SEQUENCE</scope>
    <source>
        <strain evidence="1">HHB10654</strain>
    </source>
</reference>
<dbReference type="EMBL" id="MU277267">
    <property type="protein sequence ID" value="KAI0056273.1"/>
    <property type="molecule type" value="Genomic_DNA"/>
</dbReference>
<evidence type="ECO:0000313" key="1">
    <source>
        <dbReference type="EMBL" id="KAI0056273.1"/>
    </source>
</evidence>
<comment type="caution">
    <text evidence="1">The sequence shown here is derived from an EMBL/GenBank/DDBJ whole genome shotgun (WGS) entry which is preliminary data.</text>
</comment>
<organism evidence="1 2">
    <name type="scientific">Artomyces pyxidatus</name>
    <dbReference type="NCBI Taxonomy" id="48021"/>
    <lineage>
        <taxon>Eukaryota</taxon>
        <taxon>Fungi</taxon>
        <taxon>Dikarya</taxon>
        <taxon>Basidiomycota</taxon>
        <taxon>Agaricomycotina</taxon>
        <taxon>Agaricomycetes</taxon>
        <taxon>Russulales</taxon>
        <taxon>Auriscalpiaceae</taxon>
        <taxon>Artomyces</taxon>
    </lineage>
</organism>